<gene>
    <name evidence="1" type="ORF">BN938_2109</name>
</gene>
<dbReference type="Proteomes" id="UP000027616">
    <property type="component" value="Chromosome I"/>
</dbReference>
<evidence type="ECO:0000313" key="1">
    <source>
        <dbReference type="EMBL" id="CDN32182.1"/>
    </source>
</evidence>
<organism evidence="1 2">
    <name type="scientific">Mucinivorans hirudinis</name>
    <dbReference type="NCBI Taxonomy" id="1433126"/>
    <lineage>
        <taxon>Bacteria</taxon>
        <taxon>Pseudomonadati</taxon>
        <taxon>Bacteroidota</taxon>
        <taxon>Bacteroidia</taxon>
        <taxon>Bacteroidales</taxon>
        <taxon>Rikenellaceae</taxon>
        <taxon>Mucinivorans</taxon>
    </lineage>
</organism>
<dbReference type="EMBL" id="HG934468">
    <property type="protein sequence ID" value="CDN32182.1"/>
    <property type="molecule type" value="Genomic_DNA"/>
</dbReference>
<dbReference type="STRING" id="1433126.BN938_2109"/>
<dbReference type="KEGG" id="rbc:BN938_2109"/>
<dbReference type="HOGENOM" id="CLU_3346055_0_0_10"/>
<keyword evidence="2" id="KW-1185">Reference proteome</keyword>
<sequence>MMDNVSVERELYMQGLREMFRILPLESYSMGASMAQW</sequence>
<accession>A0A060R9C9</accession>
<name>A0A060R9C9_9BACT</name>
<reference evidence="1 2" key="1">
    <citation type="journal article" date="2015" name="Genome Announc.">
        <title>Complete Genome Sequence of the Novel Leech Symbiont Mucinivorans hirudinis M3T.</title>
        <authorList>
            <person name="Nelson M.C."/>
            <person name="Bomar L."/>
            <person name="Graf J."/>
        </authorList>
    </citation>
    <scope>NUCLEOTIDE SEQUENCE [LARGE SCALE GENOMIC DNA]</scope>
    <source>
        <strain evidence="2">M3</strain>
    </source>
</reference>
<dbReference type="AlphaFoldDB" id="A0A060R9C9"/>
<protein>
    <submittedName>
        <fullName evidence="1">Uncharacterized protein</fullName>
    </submittedName>
</protein>
<proteinExistence type="predicted"/>
<evidence type="ECO:0000313" key="2">
    <source>
        <dbReference type="Proteomes" id="UP000027616"/>
    </source>
</evidence>